<organism evidence="1 2">
    <name type="scientific">Kosakonia oryzae</name>
    <dbReference type="NCBI Taxonomy" id="497725"/>
    <lineage>
        <taxon>Bacteria</taxon>
        <taxon>Pseudomonadati</taxon>
        <taxon>Pseudomonadota</taxon>
        <taxon>Gammaproteobacteria</taxon>
        <taxon>Enterobacterales</taxon>
        <taxon>Enterobacteriaceae</taxon>
        <taxon>Kosakonia</taxon>
    </lineage>
</organism>
<evidence type="ECO:0000313" key="1">
    <source>
        <dbReference type="EMBL" id="SFC07058.1"/>
    </source>
</evidence>
<dbReference type="Proteomes" id="UP000182314">
    <property type="component" value="Unassembled WGS sequence"/>
</dbReference>
<name>A0AA94KP93_9ENTR</name>
<proteinExistence type="predicted"/>
<gene>
    <name evidence="1" type="ORF">SAMN05216286_1494</name>
</gene>
<protein>
    <submittedName>
        <fullName evidence="1">Uncharacterized protein</fullName>
    </submittedName>
</protein>
<reference evidence="1 2" key="1">
    <citation type="submission" date="2016-10" db="EMBL/GenBank/DDBJ databases">
        <authorList>
            <person name="Varghese N."/>
            <person name="Submissions S."/>
        </authorList>
    </citation>
    <scope>NUCLEOTIDE SEQUENCE [LARGE SCALE GENOMIC DNA]</scope>
    <source>
        <strain evidence="1 2">CGMCC 1.7012</strain>
    </source>
</reference>
<sequence length="40" mass="4759">MFNVRLYIELMGFIKAREVRISKLYFSRPEGLQGKLKVAR</sequence>
<evidence type="ECO:0000313" key="2">
    <source>
        <dbReference type="Proteomes" id="UP000182314"/>
    </source>
</evidence>
<comment type="caution">
    <text evidence="1">The sequence shown here is derived from an EMBL/GenBank/DDBJ whole genome shotgun (WGS) entry which is preliminary data.</text>
</comment>
<dbReference type="EMBL" id="FOKO01000002">
    <property type="protein sequence ID" value="SFC07058.1"/>
    <property type="molecule type" value="Genomic_DNA"/>
</dbReference>
<accession>A0AA94KP93</accession>
<dbReference type="AlphaFoldDB" id="A0AA94KP93"/>